<organism evidence="1 2">
    <name type="scientific">Gracilariopsis chorda</name>
    <dbReference type="NCBI Taxonomy" id="448386"/>
    <lineage>
        <taxon>Eukaryota</taxon>
        <taxon>Rhodophyta</taxon>
        <taxon>Florideophyceae</taxon>
        <taxon>Rhodymeniophycidae</taxon>
        <taxon>Gracilariales</taxon>
        <taxon>Gracilariaceae</taxon>
        <taxon>Gracilariopsis</taxon>
    </lineage>
</organism>
<dbReference type="AlphaFoldDB" id="A0A2V3IUS1"/>
<evidence type="ECO:0000313" key="2">
    <source>
        <dbReference type="Proteomes" id="UP000247409"/>
    </source>
</evidence>
<keyword evidence="2" id="KW-1185">Reference proteome</keyword>
<reference evidence="1 2" key="1">
    <citation type="journal article" date="2018" name="Mol. Biol. Evol.">
        <title>Analysis of the draft genome of the red seaweed Gracilariopsis chorda provides insights into genome size evolution in Rhodophyta.</title>
        <authorList>
            <person name="Lee J."/>
            <person name="Yang E.C."/>
            <person name="Graf L."/>
            <person name="Yang J.H."/>
            <person name="Qiu H."/>
            <person name="Zel Zion U."/>
            <person name="Chan C.X."/>
            <person name="Stephens T.G."/>
            <person name="Weber A.P.M."/>
            <person name="Boo G.H."/>
            <person name="Boo S.M."/>
            <person name="Kim K.M."/>
            <person name="Shin Y."/>
            <person name="Jung M."/>
            <person name="Lee S.J."/>
            <person name="Yim H.S."/>
            <person name="Lee J.H."/>
            <person name="Bhattacharya D."/>
            <person name="Yoon H.S."/>
        </authorList>
    </citation>
    <scope>NUCLEOTIDE SEQUENCE [LARGE SCALE GENOMIC DNA]</scope>
    <source>
        <strain evidence="1 2">SKKU-2015</strain>
        <tissue evidence="1">Whole body</tissue>
    </source>
</reference>
<protein>
    <submittedName>
        <fullName evidence="1">Uncharacterized protein</fullName>
    </submittedName>
</protein>
<evidence type="ECO:0000313" key="1">
    <source>
        <dbReference type="EMBL" id="PXF45855.1"/>
    </source>
</evidence>
<accession>A0A2V3IUS1</accession>
<comment type="caution">
    <text evidence="1">The sequence shown here is derived from an EMBL/GenBank/DDBJ whole genome shotgun (WGS) entry which is preliminary data.</text>
</comment>
<dbReference type="OrthoDB" id="410721at2759"/>
<proteinExistence type="predicted"/>
<sequence length="90" mass="10168">MPTLAQSKELSLKAIGKEGQALLESVTNMSEQITQISEAQKLAAFKTKIEVFAEDSTKVREEIVSLRGLMIQDFQSMMQQFEKRNKMSRG</sequence>
<gene>
    <name evidence="1" type="ORF">BWQ96_04392</name>
</gene>
<dbReference type="EMBL" id="NBIV01000051">
    <property type="protein sequence ID" value="PXF45855.1"/>
    <property type="molecule type" value="Genomic_DNA"/>
</dbReference>
<dbReference type="Proteomes" id="UP000247409">
    <property type="component" value="Unassembled WGS sequence"/>
</dbReference>
<name>A0A2V3IUS1_9FLOR</name>